<dbReference type="EMBL" id="JBHSTE010000011">
    <property type="protein sequence ID" value="MFC6335193.1"/>
    <property type="molecule type" value="Genomic_DNA"/>
</dbReference>
<reference evidence="4" key="1">
    <citation type="journal article" date="2019" name="Int. J. Syst. Evol. Microbiol.">
        <title>The Global Catalogue of Microorganisms (GCM) 10K type strain sequencing project: providing services to taxonomists for standard genome sequencing and annotation.</title>
        <authorList>
            <consortium name="The Broad Institute Genomics Platform"/>
            <consortium name="The Broad Institute Genome Sequencing Center for Infectious Disease"/>
            <person name="Wu L."/>
            <person name="Ma J."/>
        </authorList>
    </citation>
    <scope>NUCLEOTIDE SEQUENCE [LARGE SCALE GENOMIC DNA]</scope>
    <source>
        <strain evidence="4">PCU 280</strain>
    </source>
</reference>
<keyword evidence="4" id="KW-1185">Reference proteome</keyword>
<organism evidence="3 4">
    <name type="scientific">Paenibacillus septentrionalis</name>
    <dbReference type="NCBI Taxonomy" id="429342"/>
    <lineage>
        <taxon>Bacteria</taxon>
        <taxon>Bacillati</taxon>
        <taxon>Bacillota</taxon>
        <taxon>Bacilli</taxon>
        <taxon>Bacillales</taxon>
        <taxon>Paenibacillaceae</taxon>
        <taxon>Paenibacillus</taxon>
    </lineage>
</organism>
<accession>A0ABW1VB30</accession>
<sequence>MNKTEDQACGVVQDILPLYVDKACSEQSNQLVEAHIRECDVCRRMLIEMREDIELPPVNEQEQQEVKAIQSLAKAWKKSKLIAWLTGVLIATLVCSIVIISYIALSEWVIVPVPAEKFKVTDVYELSDGSISYRLTAVDGFEIHSIVHTYDEFGNSYQLGYRPIVKRKASTEYGLHNQIIRIKPNEEHTWKLSVSGGGLEGEQPSLEVMNHSSDQMSWYYGTEDDRILIWEQGMEVPTASEELEKYWFSEN</sequence>
<gene>
    <name evidence="3" type="ORF">ACFP56_21385</name>
</gene>
<dbReference type="Pfam" id="PF13490">
    <property type="entry name" value="zf-HC2"/>
    <property type="match status" value="1"/>
</dbReference>
<evidence type="ECO:0000313" key="3">
    <source>
        <dbReference type="EMBL" id="MFC6335193.1"/>
    </source>
</evidence>
<dbReference type="Proteomes" id="UP001596233">
    <property type="component" value="Unassembled WGS sequence"/>
</dbReference>
<keyword evidence="1" id="KW-1133">Transmembrane helix</keyword>
<keyword evidence="1" id="KW-0812">Transmembrane</keyword>
<evidence type="ECO:0000256" key="1">
    <source>
        <dbReference type="SAM" id="Phobius"/>
    </source>
</evidence>
<dbReference type="InterPro" id="IPR027383">
    <property type="entry name" value="Znf_put"/>
</dbReference>
<feature type="domain" description="Putative zinc-finger" evidence="2">
    <location>
        <begin position="9"/>
        <end position="43"/>
    </location>
</feature>
<name>A0ABW1VB30_9BACL</name>
<protein>
    <submittedName>
        <fullName evidence="3">Zf-HC2 domain-containing protein</fullName>
    </submittedName>
</protein>
<proteinExistence type="predicted"/>
<keyword evidence="1" id="KW-0472">Membrane</keyword>
<feature type="transmembrane region" description="Helical" evidence="1">
    <location>
        <begin position="81"/>
        <end position="105"/>
    </location>
</feature>
<evidence type="ECO:0000313" key="4">
    <source>
        <dbReference type="Proteomes" id="UP001596233"/>
    </source>
</evidence>
<evidence type="ECO:0000259" key="2">
    <source>
        <dbReference type="Pfam" id="PF13490"/>
    </source>
</evidence>
<dbReference type="RefSeq" id="WP_379238481.1">
    <property type="nucleotide sequence ID" value="NZ_JBHSTE010000011.1"/>
</dbReference>
<comment type="caution">
    <text evidence="3">The sequence shown here is derived from an EMBL/GenBank/DDBJ whole genome shotgun (WGS) entry which is preliminary data.</text>
</comment>